<geneLocation type="chloroplast" evidence="1"/>
<sequence length="127" mass="14567">MIIIKKPKLTSFILSTLPTLNRRRQGIKILQLQRHQRLQMIRTKETPPYSVFEDPSLESTPITKKAVIPSFAIDELVSVPPSILKSPSPVIIVFLVLNLLALLFGFISWLLKKICEFLEHFLDNSEE</sequence>
<keyword evidence="1" id="KW-0934">Plastid</keyword>
<evidence type="ECO:0000313" key="1">
    <source>
        <dbReference type="EMBL" id="AYC65766.1"/>
    </source>
</evidence>
<gene>
    <name evidence="1" type="primary">orf127</name>
</gene>
<dbReference type="EMBL" id="MH591113">
    <property type="protein sequence ID" value="AYC65766.1"/>
    <property type="molecule type" value="Genomic_DNA"/>
</dbReference>
<protein>
    <submittedName>
        <fullName evidence="1">Uncharacterized protein</fullName>
    </submittedName>
</protein>
<proteinExistence type="predicted"/>
<name>A0A386B230_9CHLO</name>
<reference evidence="1" key="2">
    <citation type="journal article" date="2019" name="Mol. Phylogenet. Evol.">
        <title>Reassessment of the classification of bryopsidales (chlorophyta) based on chloroplast phylogenomic analyses.</title>
        <authorList>
            <person name="Cremen M.C."/>
            <person name="Leliaert F."/>
            <person name="West J."/>
            <person name="Lam D.W."/>
            <person name="Shimada S."/>
            <person name="Lopez-Bautista J.M."/>
            <person name="Verbruggen H."/>
        </authorList>
    </citation>
    <scope>NUCLEOTIDE SEQUENCE</scope>
</reference>
<reference evidence="1" key="1">
    <citation type="submission" date="2018-07" db="EMBL/GenBank/DDBJ databases">
        <authorList>
            <person name="Quirk P.G."/>
            <person name="Krulwich T.A."/>
        </authorList>
    </citation>
    <scope>NUCLEOTIDE SEQUENCE</scope>
</reference>
<accession>A0A386B230</accession>
<organism evidence="1">
    <name type="scientific">Udotea sp. TZ0819</name>
    <dbReference type="NCBI Taxonomy" id="2364085"/>
    <lineage>
        <taxon>Eukaryota</taxon>
        <taxon>Viridiplantae</taxon>
        <taxon>Chlorophyta</taxon>
        <taxon>core chlorophytes</taxon>
        <taxon>Ulvophyceae</taxon>
        <taxon>TCBD clade</taxon>
        <taxon>Bryopsidales</taxon>
        <taxon>Halimedineae</taxon>
        <taxon>Halimedaceae</taxon>
        <taxon>Udoteae</taxon>
        <taxon>Udotea</taxon>
    </lineage>
</organism>
<dbReference type="AlphaFoldDB" id="A0A386B230"/>
<keyword evidence="1" id="KW-0150">Chloroplast</keyword>